<dbReference type="OrthoDB" id="9796690at2"/>
<dbReference type="InterPro" id="IPR002716">
    <property type="entry name" value="PIN_dom"/>
</dbReference>
<gene>
    <name evidence="2" type="ORF">C7389_12319</name>
</gene>
<protein>
    <recommendedName>
        <fullName evidence="1">PIN domain-containing protein</fullName>
    </recommendedName>
</protein>
<evidence type="ECO:0000313" key="2">
    <source>
        <dbReference type="EMBL" id="TDN46946.1"/>
    </source>
</evidence>
<dbReference type="AlphaFoldDB" id="A0A4R6DPK1"/>
<keyword evidence="3" id="KW-1185">Reference proteome</keyword>
<organism evidence="2 3">
    <name type="scientific">Azoarcus indigens</name>
    <dbReference type="NCBI Taxonomy" id="29545"/>
    <lineage>
        <taxon>Bacteria</taxon>
        <taxon>Pseudomonadati</taxon>
        <taxon>Pseudomonadota</taxon>
        <taxon>Betaproteobacteria</taxon>
        <taxon>Rhodocyclales</taxon>
        <taxon>Zoogloeaceae</taxon>
        <taxon>Azoarcus</taxon>
    </lineage>
</organism>
<dbReference type="Proteomes" id="UP000295129">
    <property type="component" value="Unassembled WGS sequence"/>
</dbReference>
<reference evidence="2 3" key="1">
    <citation type="submission" date="2019-03" db="EMBL/GenBank/DDBJ databases">
        <title>Genomic Encyclopedia of Type Strains, Phase IV (KMG-IV): sequencing the most valuable type-strain genomes for metagenomic binning, comparative biology and taxonomic classification.</title>
        <authorList>
            <person name="Goeker M."/>
        </authorList>
    </citation>
    <scope>NUCLEOTIDE SEQUENCE [LARGE SCALE GENOMIC DNA]</scope>
    <source>
        <strain evidence="2 3">DSM 12121</strain>
    </source>
</reference>
<evidence type="ECO:0000259" key="1">
    <source>
        <dbReference type="Pfam" id="PF01850"/>
    </source>
</evidence>
<feature type="domain" description="PIN" evidence="1">
    <location>
        <begin position="7"/>
        <end position="58"/>
    </location>
</feature>
<dbReference type="EMBL" id="SNVV01000023">
    <property type="protein sequence ID" value="TDN46946.1"/>
    <property type="molecule type" value="Genomic_DNA"/>
</dbReference>
<dbReference type="SUPFAM" id="SSF88723">
    <property type="entry name" value="PIN domain-like"/>
    <property type="match status" value="1"/>
</dbReference>
<name>A0A4R6DPK1_9RHOO</name>
<dbReference type="RefSeq" id="WP_133594452.1">
    <property type="nucleotide sequence ID" value="NZ_SNVV01000023.1"/>
</dbReference>
<sequence length="67" mass="7326">MLDHLDEIALTSVVVDRVIALRFELGIKLPDAIIGASALVEGLPLMTRNIDDFRRIPGLQLVDPFAA</sequence>
<evidence type="ECO:0000313" key="3">
    <source>
        <dbReference type="Proteomes" id="UP000295129"/>
    </source>
</evidence>
<accession>A0A4R6DPK1</accession>
<dbReference type="Gene3D" id="3.40.50.1010">
    <property type="entry name" value="5'-nuclease"/>
    <property type="match status" value="1"/>
</dbReference>
<proteinExistence type="predicted"/>
<dbReference type="InterPro" id="IPR029060">
    <property type="entry name" value="PIN-like_dom_sf"/>
</dbReference>
<comment type="caution">
    <text evidence="2">The sequence shown here is derived from an EMBL/GenBank/DDBJ whole genome shotgun (WGS) entry which is preliminary data.</text>
</comment>
<dbReference type="Pfam" id="PF01850">
    <property type="entry name" value="PIN"/>
    <property type="match status" value="1"/>
</dbReference>